<dbReference type="SUPFAM" id="SSF63817">
    <property type="entry name" value="Sortase"/>
    <property type="match status" value="1"/>
</dbReference>
<evidence type="ECO:0000313" key="4">
    <source>
        <dbReference type="Proteomes" id="UP000824087"/>
    </source>
</evidence>
<dbReference type="GO" id="GO:0016787">
    <property type="term" value="F:hydrolase activity"/>
    <property type="evidence" value="ECO:0007669"/>
    <property type="project" value="UniProtKB-KW"/>
</dbReference>
<accession>A0A9D1L3M5</accession>
<evidence type="ECO:0000256" key="1">
    <source>
        <dbReference type="ARBA" id="ARBA00022801"/>
    </source>
</evidence>
<proteinExistence type="predicted"/>
<evidence type="ECO:0000313" key="3">
    <source>
        <dbReference type="EMBL" id="HIU22880.1"/>
    </source>
</evidence>
<evidence type="ECO:0000256" key="2">
    <source>
        <dbReference type="SAM" id="MobiDB-lite"/>
    </source>
</evidence>
<dbReference type="CDD" id="cd00004">
    <property type="entry name" value="Sortase"/>
    <property type="match status" value="1"/>
</dbReference>
<organism evidence="3 4">
    <name type="scientific">Candidatus Fimihabitans intestinipullorum</name>
    <dbReference type="NCBI Taxonomy" id="2840820"/>
    <lineage>
        <taxon>Bacteria</taxon>
        <taxon>Bacillati</taxon>
        <taxon>Mycoplasmatota</taxon>
        <taxon>Mycoplasmatota incertae sedis</taxon>
        <taxon>Candidatus Fimihabitans</taxon>
    </lineage>
</organism>
<keyword evidence="1" id="KW-0378">Hydrolase</keyword>
<comment type="caution">
    <text evidence="3">The sequence shown here is derived from an EMBL/GenBank/DDBJ whole genome shotgun (WGS) entry which is preliminary data.</text>
</comment>
<gene>
    <name evidence="3" type="ORF">IAD49_04795</name>
</gene>
<dbReference type="InterPro" id="IPR005754">
    <property type="entry name" value="Sortase"/>
</dbReference>
<dbReference type="EMBL" id="DVML01000025">
    <property type="protein sequence ID" value="HIU22880.1"/>
    <property type="molecule type" value="Genomic_DNA"/>
</dbReference>
<dbReference type="AlphaFoldDB" id="A0A9D1L3M5"/>
<dbReference type="Pfam" id="PF04203">
    <property type="entry name" value="Sortase"/>
    <property type="match status" value="1"/>
</dbReference>
<protein>
    <submittedName>
        <fullName evidence="3">Sortase</fullName>
    </submittedName>
</protein>
<reference evidence="3" key="1">
    <citation type="submission" date="2020-10" db="EMBL/GenBank/DDBJ databases">
        <authorList>
            <person name="Gilroy R."/>
        </authorList>
    </citation>
    <scope>NUCLEOTIDE SEQUENCE</scope>
    <source>
        <strain evidence="3">CHK197-8231</strain>
    </source>
</reference>
<feature type="region of interest" description="Disordered" evidence="2">
    <location>
        <begin position="1"/>
        <end position="29"/>
    </location>
</feature>
<reference evidence="3" key="2">
    <citation type="journal article" date="2021" name="PeerJ">
        <title>Extensive microbial diversity within the chicken gut microbiome revealed by metagenomics and culture.</title>
        <authorList>
            <person name="Gilroy R."/>
            <person name="Ravi A."/>
            <person name="Getino M."/>
            <person name="Pursley I."/>
            <person name="Horton D.L."/>
            <person name="Alikhan N.F."/>
            <person name="Baker D."/>
            <person name="Gharbi K."/>
            <person name="Hall N."/>
            <person name="Watson M."/>
            <person name="Adriaenssens E.M."/>
            <person name="Foster-Nyarko E."/>
            <person name="Jarju S."/>
            <person name="Secka A."/>
            <person name="Antonio M."/>
            <person name="Oren A."/>
            <person name="Chaudhuri R.R."/>
            <person name="La Ragione R."/>
            <person name="Hildebrand F."/>
            <person name="Pallen M.J."/>
        </authorList>
    </citation>
    <scope>NUCLEOTIDE SEQUENCE</scope>
    <source>
        <strain evidence="3">CHK197-8231</strain>
    </source>
</reference>
<sequence length="180" mass="20272">MNQKILERETDDENSQSEEIVSDVPTENIVESTADIQETHEESSEKVSYAGILEIPSIHLKRGFVSKGSSQNKVSRNITILKESSMPDAENGNFILAAHSGTAAISYFKNLEKVKVGDLVYVTYRGKKYTYQIDHQYRVPKTGELNIYRDRSKRTITLITCASDNDVEQVVMIGYNTSVE</sequence>
<dbReference type="Gene3D" id="2.40.260.10">
    <property type="entry name" value="Sortase"/>
    <property type="match status" value="1"/>
</dbReference>
<dbReference type="NCBIfam" id="TIGR01076">
    <property type="entry name" value="sortase_fam"/>
    <property type="match status" value="1"/>
</dbReference>
<dbReference type="Proteomes" id="UP000824087">
    <property type="component" value="Unassembled WGS sequence"/>
</dbReference>
<dbReference type="InterPro" id="IPR023365">
    <property type="entry name" value="Sortase_dom-sf"/>
</dbReference>
<name>A0A9D1L3M5_9BACT</name>